<keyword evidence="4" id="KW-0496">Mitochondrion</keyword>
<evidence type="ECO:0000256" key="5">
    <source>
        <dbReference type="ARBA" id="ARBA00023274"/>
    </source>
</evidence>
<dbReference type="OrthoDB" id="275876at2759"/>
<evidence type="ECO:0000313" key="8">
    <source>
        <dbReference type="Proteomes" id="UP000829291"/>
    </source>
</evidence>
<proteinExistence type="inferred from homology"/>
<dbReference type="InterPro" id="IPR002136">
    <property type="entry name" value="Ribosomal_uL4"/>
</dbReference>
<keyword evidence="8" id="KW-1185">Reference proteome</keyword>
<dbReference type="PANTHER" id="PTHR10746:SF6">
    <property type="entry name" value="LARGE RIBOSOMAL SUBUNIT PROTEIN UL4M"/>
    <property type="match status" value="1"/>
</dbReference>
<evidence type="ECO:0000256" key="4">
    <source>
        <dbReference type="ARBA" id="ARBA00023128"/>
    </source>
</evidence>
<dbReference type="GO" id="GO:0003735">
    <property type="term" value="F:structural constituent of ribosome"/>
    <property type="evidence" value="ECO:0007669"/>
    <property type="project" value="InterPro"/>
</dbReference>
<dbReference type="PANTHER" id="PTHR10746">
    <property type="entry name" value="50S RIBOSOMAL PROTEIN L4"/>
    <property type="match status" value="1"/>
</dbReference>
<evidence type="ECO:0000256" key="2">
    <source>
        <dbReference type="ARBA" id="ARBA00010528"/>
    </source>
</evidence>
<dbReference type="RefSeq" id="XP_015522776.1">
    <property type="nucleotide sequence ID" value="XM_015667290.2"/>
</dbReference>
<evidence type="ECO:0000256" key="1">
    <source>
        <dbReference type="ARBA" id="ARBA00004173"/>
    </source>
</evidence>
<comment type="similarity">
    <text evidence="2">Belongs to the universal ribosomal protein uL4 family.</text>
</comment>
<dbReference type="Proteomes" id="UP000829291">
    <property type="component" value="Chromosome 3"/>
</dbReference>
<sequence length="287" mass="33012">MSFLLRSILTKLEGCSVGRIARFSSLVTENNDAIETEPIISISEAIQQGRFYEKPKQVWLENLDTIEEKKLGLMMLHPEVFGAHPRIDILHQNVRWQRMYKFVCYAHTKTRAEVRGGGRKPWQQKGLGRARHGSIRSPLWRGGGVAHGPRSPTTHFYMLPFYTRVLGLTSALTVKFGQDDLHIVNDLEIPTTEPGYIEDLVYQRNWGPSVLFVDVPDIMPKNITLATDEIKHFNLMPVYGLNVYSMLKHDTLVLTENAAREIESKILLQLNRMNDREVTKKFRLNQQ</sequence>
<comment type="subcellular location">
    <subcellularLocation>
        <location evidence="1">Mitochondrion</location>
    </subcellularLocation>
</comment>
<protein>
    <recommendedName>
        <fullName evidence="6">Large ribosomal subunit protein uL4m</fullName>
    </recommendedName>
    <alternativeName>
        <fullName evidence="7">39S ribosomal protein L4, mitochondrial</fullName>
    </alternativeName>
</protein>
<dbReference type="AlphaFoldDB" id="A0A6J0C618"/>
<dbReference type="InterPro" id="IPR013005">
    <property type="entry name" value="Ribosomal_uL4-like"/>
</dbReference>
<dbReference type="FunCoup" id="A0A6J0C618">
    <property type="interactions" value="678"/>
</dbReference>
<dbReference type="FunFam" id="3.40.1370.10:FF:000005">
    <property type="entry name" value="39S ribosomal protein L4, mitochondrial"/>
    <property type="match status" value="1"/>
</dbReference>
<keyword evidence="5" id="KW-0687">Ribonucleoprotein</keyword>
<reference evidence="9" key="1">
    <citation type="submission" date="2025-08" db="UniProtKB">
        <authorList>
            <consortium name="RefSeq"/>
        </authorList>
    </citation>
    <scope>IDENTIFICATION</scope>
    <source>
        <tissue evidence="9">Thorax and Abdomen</tissue>
    </source>
</reference>
<gene>
    <name evidence="9" type="primary">LOC107226468</name>
</gene>
<dbReference type="NCBIfam" id="TIGR03953">
    <property type="entry name" value="rplD_bact"/>
    <property type="match status" value="1"/>
</dbReference>
<organism evidence="9">
    <name type="scientific">Neodiprion lecontei</name>
    <name type="common">Redheaded pine sawfly</name>
    <dbReference type="NCBI Taxonomy" id="441921"/>
    <lineage>
        <taxon>Eukaryota</taxon>
        <taxon>Metazoa</taxon>
        <taxon>Ecdysozoa</taxon>
        <taxon>Arthropoda</taxon>
        <taxon>Hexapoda</taxon>
        <taxon>Insecta</taxon>
        <taxon>Pterygota</taxon>
        <taxon>Neoptera</taxon>
        <taxon>Endopterygota</taxon>
        <taxon>Hymenoptera</taxon>
        <taxon>Tenthredinoidea</taxon>
        <taxon>Diprionidae</taxon>
        <taxon>Diprioninae</taxon>
        <taxon>Neodiprion</taxon>
    </lineage>
</organism>
<dbReference type="Pfam" id="PF00573">
    <property type="entry name" value="Ribosomal_L4"/>
    <property type="match status" value="1"/>
</dbReference>
<dbReference type="GO" id="GO:1990904">
    <property type="term" value="C:ribonucleoprotein complex"/>
    <property type="evidence" value="ECO:0007669"/>
    <property type="project" value="UniProtKB-KW"/>
</dbReference>
<dbReference type="CTD" id="51073"/>
<evidence type="ECO:0000256" key="6">
    <source>
        <dbReference type="ARBA" id="ARBA00040565"/>
    </source>
</evidence>
<dbReference type="GO" id="GO:0005840">
    <property type="term" value="C:ribosome"/>
    <property type="evidence" value="ECO:0007669"/>
    <property type="project" value="UniProtKB-KW"/>
</dbReference>
<dbReference type="SUPFAM" id="SSF52166">
    <property type="entry name" value="Ribosomal protein L4"/>
    <property type="match status" value="1"/>
</dbReference>
<dbReference type="GO" id="GO:0005743">
    <property type="term" value="C:mitochondrial inner membrane"/>
    <property type="evidence" value="ECO:0007669"/>
    <property type="project" value="UniProtKB-ARBA"/>
</dbReference>
<dbReference type="Gene3D" id="3.40.1370.10">
    <property type="match status" value="1"/>
</dbReference>
<evidence type="ECO:0000256" key="7">
    <source>
        <dbReference type="ARBA" id="ARBA00082711"/>
    </source>
</evidence>
<dbReference type="GeneID" id="107226468"/>
<keyword evidence="3 9" id="KW-0689">Ribosomal protein</keyword>
<dbReference type="GO" id="GO:0006412">
    <property type="term" value="P:translation"/>
    <property type="evidence" value="ECO:0007669"/>
    <property type="project" value="InterPro"/>
</dbReference>
<dbReference type="InParanoid" id="A0A6J0C618"/>
<dbReference type="InterPro" id="IPR023574">
    <property type="entry name" value="Ribosomal_uL4_dom_sf"/>
</dbReference>
<name>A0A6J0C618_NEOLC</name>
<accession>A0A6J0C618</accession>
<dbReference type="KEGG" id="nlo:107226468"/>
<evidence type="ECO:0000313" key="9">
    <source>
        <dbReference type="RefSeq" id="XP_015522776.1"/>
    </source>
</evidence>
<evidence type="ECO:0000256" key="3">
    <source>
        <dbReference type="ARBA" id="ARBA00022980"/>
    </source>
</evidence>